<feature type="transmembrane region" description="Helical" evidence="1">
    <location>
        <begin position="27"/>
        <end position="51"/>
    </location>
</feature>
<keyword evidence="1" id="KW-0472">Membrane</keyword>
<feature type="transmembrane region" description="Helical" evidence="1">
    <location>
        <begin position="97"/>
        <end position="116"/>
    </location>
</feature>
<evidence type="ECO:0000256" key="1">
    <source>
        <dbReference type="SAM" id="Phobius"/>
    </source>
</evidence>
<sequence length="499" mass="56213">MRDPAPWQKKYDNMLILALLFGLMSQYLFVGAPAGISAVVFVGGFYGLFFFSIKGRMGGFEKWQGQVRSGWLLFIPIILLTLTYALYNNLLFRQLNLFALFALIVAQTVLLTSSSVKPWYRGIFYTELLFLALIKPFAFVKMPFSILNDRWREDGEKKTRSKLGRMMMGLLLAAPILIVVIALLASADEIFLSWLLEIPGVMTKFSLGNGIWRLIVAAFFSFYAFCYIWGLLFSKAIDTTETAAVSPQAAVLKPSGRIEIDPITAGTLLISMNLVYILFVFIQFSYLFGAANGMLPEGSAYAEYARRGFSELIMVSLINIILLMCGLHLVRRGSAAAEWLRKLSLSVLIGCTIIMLMSAYSRLSLYEEAYGFTQTRLLVHGFMLFLGVLLAIAMLRIWKERFSMGKAYICVTIIAFVIMNYMNLDARIAANNGDRYERTGSIDMAYLSTLSTDAVPALRKLQAEQPQLEQLGAVIEKLQEKSERHGRWQSWSVSKQRAK</sequence>
<evidence type="ECO:0000313" key="2">
    <source>
        <dbReference type="EMBL" id="MBB3153422.1"/>
    </source>
</evidence>
<keyword evidence="1" id="KW-0812">Transmembrane</keyword>
<feature type="transmembrane region" description="Helical" evidence="1">
    <location>
        <begin position="308"/>
        <end position="331"/>
    </location>
</feature>
<feature type="transmembrane region" description="Helical" evidence="1">
    <location>
        <begin position="343"/>
        <end position="365"/>
    </location>
</feature>
<feature type="transmembrane region" description="Helical" evidence="1">
    <location>
        <begin position="407"/>
        <end position="424"/>
    </location>
</feature>
<feature type="transmembrane region" description="Helical" evidence="1">
    <location>
        <begin position="168"/>
        <end position="187"/>
    </location>
</feature>
<dbReference type="InterPro" id="IPR025291">
    <property type="entry name" value="DUF4153"/>
</dbReference>
<evidence type="ECO:0000313" key="3">
    <source>
        <dbReference type="Proteomes" id="UP000518605"/>
    </source>
</evidence>
<dbReference type="Pfam" id="PF13687">
    <property type="entry name" value="DUF4153"/>
    <property type="match status" value="1"/>
</dbReference>
<dbReference type="EMBL" id="JACHXW010000010">
    <property type="protein sequence ID" value="MBB3153422.1"/>
    <property type="molecule type" value="Genomic_DNA"/>
</dbReference>
<feature type="transmembrane region" description="Helical" evidence="1">
    <location>
        <begin position="377"/>
        <end position="395"/>
    </location>
</feature>
<feature type="transmembrane region" description="Helical" evidence="1">
    <location>
        <begin position="263"/>
        <end position="288"/>
    </location>
</feature>
<keyword evidence="1" id="KW-1133">Transmembrane helix</keyword>
<comment type="caution">
    <text evidence="2">The sequence shown here is derived from an EMBL/GenBank/DDBJ whole genome shotgun (WGS) entry which is preliminary data.</text>
</comment>
<reference evidence="2 3" key="1">
    <citation type="submission" date="2020-08" db="EMBL/GenBank/DDBJ databases">
        <title>Genomic Encyclopedia of Type Strains, Phase III (KMG-III): the genomes of soil and plant-associated and newly described type strains.</title>
        <authorList>
            <person name="Whitman W."/>
        </authorList>
    </citation>
    <scope>NUCLEOTIDE SEQUENCE [LARGE SCALE GENOMIC DNA]</scope>
    <source>
        <strain evidence="2 3">CECT 8234</strain>
    </source>
</reference>
<feature type="transmembrane region" description="Helical" evidence="1">
    <location>
        <begin position="211"/>
        <end position="232"/>
    </location>
</feature>
<keyword evidence="3" id="KW-1185">Reference proteome</keyword>
<dbReference type="Proteomes" id="UP000518605">
    <property type="component" value="Unassembled WGS sequence"/>
</dbReference>
<evidence type="ECO:0008006" key="4">
    <source>
        <dbReference type="Google" id="ProtNLM"/>
    </source>
</evidence>
<dbReference type="AlphaFoldDB" id="A0A7W5C981"/>
<accession>A0A7W5C981</accession>
<feature type="transmembrane region" description="Helical" evidence="1">
    <location>
        <begin position="71"/>
        <end position="90"/>
    </location>
</feature>
<feature type="transmembrane region" description="Helical" evidence="1">
    <location>
        <begin position="128"/>
        <end position="147"/>
    </location>
</feature>
<name>A0A7W5C981_9BACL</name>
<organism evidence="2 3">
    <name type="scientific">Paenibacillus endophyticus</name>
    <dbReference type="NCBI Taxonomy" id="1294268"/>
    <lineage>
        <taxon>Bacteria</taxon>
        <taxon>Bacillati</taxon>
        <taxon>Bacillota</taxon>
        <taxon>Bacilli</taxon>
        <taxon>Bacillales</taxon>
        <taxon>Paenibacillaceae</taxon>
        <taxon>Paenibacillus</taxon>
    </lineage>
</organism>
<gene>
    <name evidence="2" type="ORF">FHS16_003484</name>
</gene>
<dbReference type="RefSeq" id="WP_183564974.1">
    <property type="nucleotide sequence ID" value="NZ_CBCSLB010000007.1"/>
</dbReference>
<protein>
    <recommendedName>
        <fullName evidence="4">DUF4173 domain-containing protein</fullName>
    </recommendedName>
</protein>
<proteinExistence type="predicted"/>